<dbReference type="OrthoDB" id="10250935at2759"/>
<keyword evidence="2" id="KW-1185">Reference proteome</keyword>
<dbReference type="Proteomes" id="UP000824540">
    <property type="component" value="Unassembled WGS sequence"/>
</dbReference>
<protein>
    <submittedName>
        <fullName evidence="1">Uncharacterized protein</fullName>
    </submittedName>
</protein>
<proteinExistence type="predicted"/>
<feature type="non-terminal residue" evidence="1">
    <location>
        <position position="1"/>
    </location>
</feature>
<name>A0A8T2MV64_9TELE</name>
<evidence type="ECO:0000313" key="1">
    <source>
        <dbReference type="EMBL" id="KAG9329302.1"/>
    </source>
</evidence>
<dbReference type="EMBL" id="JAFBMS010001299">
    <property type="protein sequence ID" value="KAG9329302.1"/>
    <property type="molecule type" value="Genomic_DNA"/>
</dbReference>
<accession>A0A8T2MV64</accession>
<sequence length="144" mass="15905">SSFSSGCCRLPGHIPAQQGAPGTHHGQEFSQQHLVSLFLNKTYEAHNALEDVRACRTVPGVGARRRHGAQAQVHPATVVLAQVRPAVSRALSTGHTCAHCHQGSKHRVQNSSSECRRHARLRFTRDYPMVTSQRLRTKLDGREN</sequence>
<comment type="caution">
    <text evidence="1">The sequence shown here is derived from an EMBL/GenBank/DDBJ whole genome shotgun (WGS) entry which is preliminary data.</text>
</comment>
<dbReference type="AlphaFoldDB" id="A0A8T2MV64"/>
<organism evidence="1 2">
    <name type="scientific">Albula glossodonta</name>
    <name type="common">roundjaw bonefish</name>
    <dbReference type="NCBI Taxonomy" id="121402"/>
    <lineage>
        <taxon>Eukaryota</taxon>
        <taxon>Metazoa</taxon>
        <taxon>Chordata</taxon>
        <taxon>Craniata</taxon>
        <taxon>Vertebrata</taxon>
        <taxon>Euteleostomi</taxon>
        <taxon>Actinopterygii</taxon>
        <taxon>Neopterygii</taxon>
        <taxon>Teleostei</taxon>
        <taxon>Albuliformes</taxon>
        <taxon>Albulidae</taxon>
        <taxon>Albula</taxon>
    </lineage>
</organism>
<reference evidence="1" key="1">
    <citation type="thesis" date="2021" institute="BYU ScholarsArchive" country="Provo, UT, USA">
        <title>Applications of and Algorithms for Genome Assembly and Genomic Analyses with an Emphasis on Marine Teleosts.</title>
        <authorList>
            <person name="Pickett B.D."/>
        </authorList>
    </citation>
    <scope>NUCLEOTIDE SEQUENCE</scope>
    <source>
        <strain evidence="1">HI-2016</strain>
    </source>
</reference>
<gene>
    <name evidence="1" type="ORF">JZ751_005792</name>
</gene>
<evidence type="ECO:0000313" key="2">
    <source>
        <dbReference type="Proteomes" id="UP000824540"/>
    </source>
</evidence>